<name>Q08NN9_STIAD</name>
<evidence type="ECO:0000256" key="1">
    <source>
        <dbReference type="SAM" id="MobiDB-lite"/>
    </source>
</evidence>
<reference evidence="2 3" key="1">
    <citation type="submission" date="2006-04" db="EMBL/GenBank/DDBJ databases">
        <authorList>
            <person name="Nierman W.C."/>
        </authorList>
    </citation>
    <scope>NUCLEOTIDE SEQUENCE [LARGE SCALE GENOMIC DNA]</scope>
    <source>
        <strain evidence="2 3">DW4/3-1</strain>
    </source>
</reference>
<dbReference type="AlphaFoldDB" id="Q08NN9"/>
<protein>
    <submittedName>
        <fullName evidence="2">Uncharacterized protein</fullName>
    </submittedName>
</protein>
<feature type="region of interest" description="Disordered" evidence="1">
    <location>
        <begin position="1"/>
        <end position="20"/>
    </location>
</feature>
<comment type="caution">
    <text evidence="2">The sequence shown here is derived from an EMBL/GenBank/DDBJ whole genome shotgun (WGS) entry which is preliminary data.</text>
</comment>
<accession>Q08NN9</accession>
<proteinExistence type="predicted"/>
<dbReference type="Proteomes" id="UP000032702">
    <property type="component" value="Unassembled WGS sequence"/>
</dbReference>
<feature type="non-terminal residue" evidence="2">
    <location>
        <position position="42"/>
    </location>
</feature>
<organism evidence="2 3">
    <name type="scientific">Stigmatella aurantiaca (strain DW4/3-1)</name>
    <dbReference type="NCBI Taxonomy" id="378806"/>
    <lineage>
        <taxon>Bacteria</taxon>
        <taxon>Pseudomonadati</taxon>
        <taxon>Myxococcota</taxon>
        <taxon>Myxococcia</taxon>
        <taxon>Myxococcales</taxon>
        <taxon>Cystobacterineae</taxon>
        <taxon>Archangiaceae</taxon>
        <taxon>Stigmatella</taxon>
    </lineage>
</organism>
<gene>
    <name evidence="2" type="ORF">STIAU_6684</name>
</gene>
<evidence type="ECO:0000313" key="2">
    <source>
        <dbReference type="EMBL" id="EAU62095.1"/>
    </source>
</evidence>
<sequence length="42" mass="4615">MQDGDSSPTKDLLNAHSVHPDGFSSRFVVACHPRARRPGDRP</sequence>
<dbReference type="EMBL" id="AAMD01000275">
    <property type="protein sequence ID" value="EAU62095.1"/>
    <property type="molecule type" value="Genomic_DNA"/>
</dbReference>
<evidence type="ECO:0000313" key="3">
    <source>
        <dbReference type="Proteomes" id="UP000032702"/>
    </source>
</evidence>